<dbReference type="EMBL" id="UIDD01000006">
    <property type="protein sequence ID" value="SUQ62473.1"/>
    <property type="molecule type" value="Genomic_DNA"/>
</dbReference>
<dbReference type="PANTHER" id="PTHR33677:SF3">
    <property type="entry name" value="COPPER-SENSING TRANSCRIPTIONAL REPRESSOR RICR"/>
    <property type="match status" value="1"/>
</dbReference>
<dbReference type="InterPro" id="IPR003735">
    <property type="entry name" value="Metal_Tscrpt_repr"/>
</dbReference>
<keyword evidence="4" id="KW-1185">Reference proteome</keyword>
<dbReference type="GO" id="GO:0045892">
    <property type="term" value="P:negative regulation of DNA-templated transcription"/>
    <property type="evidence" value="ECO:0007669"/>
    <property type="project" value="UniProtKB-ARBA"/>
</dbReference>
<dbReference type="InterPro" id="IPR038390">
    <property type="entry name" value="Metal_Tscrpt_repr_sf"/>
</dbReference>
<dbReference type="GO" id="GO:0003677">
    <property type="term" value="F:DNA binding"/>
    <property type="evidence" value="ECO:0007669"/>
    <property type="project" value="InterPro"/>
</dbReference>
<gene>
    <name evidence="3" type="primary">csoR</name>
    <name evidence="3" type="ORF">CCOS864_01917</name>
</gene>
<protein>
    <submittedName>
        <fullName evidence="3">Copper-sensing transcriptional repressor CsoR</fullName>
    </submittedName>
</protein>
<accession>A0A380SXI9</accession>
<evidence type="ECO:0000256" key="2">
    <source>
        <dbReference type="SAM" id="MobiDB-lite"/>
    </source>
</evidence>
<comment type="similarity">
    <text evidence="1">Belongs to the FrmR/RcnR family.</text>
</comment>
<feature type="compositionally biased region" description="Basic and acidic residues" evidence="2">
    <location>
        <begin position="1"/>
        <end position="14"/>
    </location>
</feature>
<dbReference type="CDD" id="cd10154">
    <property type="entry name" value="NreA-like_DUF156"/>
    <property type="match status" value="1"/>
</dbReference>
<evidence type="ECO:0000313" key="4">
    <source>
        <dbReference type="Proteomes" id="UP000255177"/>
    </source>
</evidence>
<evidence type="ECO:0000256" key="1">
    <source>
        <dbReference type="ARBA" id="ARBA00005260"/>
    </source>
</evidence>
<sequence>MTEHEHLHAHDHPHGHTHTHQSHEAIIKRLKRADGHLRSIITMIEEGRECVDIAQQLHAVEKAVCQAKRTLIQDHIDHCLEDTVAALSNGDRSSLEEFKQITKYL</sequence>
<evidence type="ECO:0000313" key="3">
    <source>
        <dbReference type="EMBL" id="SUQ62473.1"/>
    </source>
</evidence>
<reference evidence="4" key="1">
    <citation type="submission" date="2018-07" db="EMBL/GenBank/DDBJ databases">
        <authorList>
            <person name="Blom J."/>
        </authorList>
    </citation>
    <scope>NUCLEOTIDE SEQUENCE [LARGE SCALE GENOMIC DNA]</scope>
    <source>
        <strain evidence="4">CCOS 864</strain>
    </source>
</reference>
<dbReference type="Pfam" id="PF02583">
    <property type="entry name" value="Trns_repr_metal"/>
    <property type="match status" value="1"/>
</dbReference>
<dbReference type="GO" id="GO:0046872">
    <property type="term" value="F:metal ion binding"/>
    <property type="evidence" value="ECO:0007669"/>
    <property type="project" value="InterPro"/>
</dbReference>
<dbReference type="PANTHER" id="PTHR33677">
    <property type="entry name" value="TRANSCRIPTIONAL REPRESSOR FRMR-RELATED"/>
    <property type="match status" value="1"/>
</dbReference>
<feature type="region of interest" description="Disordered" evidence="2">
    <location>
        <begin position="1"/>
        <end position="24"/>
    </location>
</feature>
<dbReference type="Gene3D" id="1.20.58.1000">
    <property type="entry name" value="Metal-sensitive repressor, helix protomer"/>
    <property type="match status" value="1"/>
</dbReference>
<proteinExistence type="inferred from homology"/>
<dbReference type="RefSeq" id="WP_115086109.1">
    <property type="nucleotide sequence ID" value="NZ_CBCSFG010000030.1"/>
</dbReference>
<organism evidence="3 4">
    <name type="scientific">Pseudomonas wadenswilerensis</name>
    <dbReference type="NCBI Taxonomy" id="1785161"/>
    <lineage>
        <taxon>Bacteria</taxon>
        <taxon>Pseudomonadati</taxon>
        <taxon>Pseudomonadota</taxon>
        <taxon>Gammaproteobacteria</taxon>
        <taxon>Pseudomonadales</taxon>
        <taxon>Pseudomonadaceae</taxon>
        <taxon>Pseudomonas</taxon>
    </lineage>
</organism>
<dbReference type="AlphaFoldDB" id="A0A380SXI9"/>
<name>A0A380SXI9_9PSED</name>
<dbReference type="Proteomes" id="UP000255177">
    <property type="component" value="Unassembled WGS sequence"/>
</dbReference>